<dbReference type="GO" id="GO:0003677">
    <property type="term" value="F:DNA binding"/>
    <property type="evidence" value="ECO:0007669"/>
    <property type="project" value="UniProtKB-UniRule"/>
</dbReference>
<dbReference type="PANTHER" id="PTHR30349:SF77">
    <property type="entry name" value="TYROSINE RECOMBINASE XERC"/>
    <property type="match status" value="1"/>
</dbReference>
<dbReference type="InterPro" id="IPR044068">
    <property type="entry name" value="CB"/>
</dbReference>
<evidence type="ECO:0000259" key="10">
    <source>
        <dbReference type="PROSITE" id="PS51898"/>
    </source>
</evidence>
<dbReference type="CDD" id="cd00397">
    <property type="entry name" value="DNA_BRE_C"/>
    <property type="match status" value="1"/>
</dbReference>
<dbReference type="InterPro" id="IPR002104">
    <property type="entry name" value="Integrase_catalytic"/>
</dbReference>
<dbReference type="PANTHER" id="PTHR30349">
    <property type="entry name" value="PHAGE INTEGRASE-RELATED"/>
    <property type="match status" value="1"/>
</dbReference>
<organism evidence="12 13">
    <name type="scientific">Planomonospora parontospora</name>
    <dbReference type="NCBI Taxonomy" id="58119"/>
    <lineage>
        <taxon>Bacteria</taxon>
        <taxon>Bacillati</taxon>
        <taxon>Actinomycetota</taxon>
        <taxon>Actinomycetes</taxon>
        <taxon>Streptosporangiales</taxon>
        <taxon>Streptosporangiaceae</taxon>
        <taxon>Planomonospora</taxon>
    </lineage>
</organism>
<comment type="subcellular location">
    <subcellularLocation>
        <location evidence="1">Cytoplasm</location>
    </subcellularLocation>
</comment>
<name>A0AA37F8F5_9ACTN</name>
<dbReference type="GO" id="GO:0005737">
    <property type="term" value="C:cytoplasm"/>
    <property type="evidence" value="ECO:0007669"/>
    <property type="project" value="UniProtKB-SubCell"/>
</dbReference>
<dbReference type="Pfam" id="PF00589">
    <property type="entry name" value="Phage_integrase"/>
    <property type="match status" value="1"/>
</dbReference>
<dbReference type="GO" id="GO:0006310">
    <property type="term" value="P:DNA recombination"/>
    <property type="evidence" value="ECO:0007669"/>
    <property type="project" value="UniProtKB-KW"/>
</dbReference>
<keyword evidence="5" id="KW-0229">DNA integration</keyword>
<accession>A0AA37F8F5</accession>
<proteinExistence type="predicted"/>
<evidence type="ECO:0000256" key="4">
    <source>
        <dbReference type="ARBA" id="ARBA00022829"/>
    </source>
</evidence>
<keyword evidence="7" id="KW-0233">DNA recombination</keyword>
<evidence type="ECO:0000256" key="1">
    <source>
        <dbReference type="ARBA" id="ARBA00004496"/>
    </source>
</evidence>
<feature type="domain" description="Core-binding (CB)" evidence="11">
    <location>
        <begin position="18"/>
        <end position="97"/>
    </location>
</feature>
<dbReference type="GO" id="GO:0051301">
    <property type="term" value="P:cell division"/>
    <property type="evidence" value="ECO:0007669"/>
    <property type="project" value="UniProtKB-KW"/>
</dbReference>
<gene>
    <name evidence="12" type="primary">xerC</name>
    <name evidence="12" type="ORF">GCM10010126_66360</name>
</gene>
<dbReference type="PROSITE" id="PS51900">
    <property type="entry name" value="CB"/>
    <property type="match status" value="1"/>
</dbReference>
<evidence type="ECO:0000256" key="3">
    <source>
        <dbReference type="ARBA" id="ARBA00022618"/>
    </source>
</evidence>
<protein>
    <submittedName>
        <fullName evidence="12">Tyrosine recombinase XerC</fullName>
    </submittedName>
</protein>
<sequence>MGGGTMDPVIAEQLGRAHPLARHLDDFLTDLANAGASAHTRRAYRGDLIAFAAHHGEDLAELTAAPIRAFLAELADLSAASRKRKRAAVASFAKWAIRHDLLDANPMDRIDTVKVPKSLPRPAAAADVAKVLAVICSRRPRKDVPLDRLRDRVLFETAYVCGARASEVCGIYVEDLDLRLDDEHVRLCGKGGTVRTVLLDDRGYVALLRLYLARAGYGAGPLFRASVNGSGGPLSYDAAHHRWKGYCAAAAVSISIHQLRHAHATELINAGVSIEAVRRRLGHASAETTQLYALLDDKVADAEIRAARRHRDRDRARR</sequence>
<evidence type="ECO:0000256" key="5">
    <source>
        <dbReference type="ARBA" id="ARBA00022908"/>
    </source>
</evidence>
<evidence type="ECO:0000256" key="8">
    <source>
        <dbReference type="ARBA" id="ARBA00023306"/>
    </source>
</evidence>
<comment type="caution">
    <text evidence="12">The sequence shown here is derived from an EMBL/GenBank/DDBJ whole genome shotgun (WGS) entry which is preliminary data.</text>
</comment>
<dbReference type="Gene3D" id="1.10.150.130">
    <property type="match status" value="1"/>
</dbReference>
<dbReference type="Pfam" id="PF02899">
    <property type="entry name" value="Phage_int_SAM_1"/>
    <property type="match status" value="1"/>
</dbReference>
<dbReference type="SUPFAM" id="SSF56349">
    <property type="entry name" value="DNA breaking-rejoining enzymes"/>
    <property type="match status" value="1"/>
</dbReference>
<dbReference type="GO" id="GO:0007059">
    <property type="term" value="P:chromosome segregation"/>
    <property type="evidence" value="ECO:0007669"/>
    <property type="project" value="UniProtKB-KW"/>
</dbReference>
<dbReference type="InterPro" id="IPR013762">
    <property type="entry name" value="Integrase-like_cat_sf"/>
</dbReference>
<evidence type="ECO:0000313" key="12">
    <source>
        <dbReference type="EMBL" id="GGK97643.1"/>
    </source>
</evidence>
<evidence type="ECO:0000256" key="9">
    <source>
        <dbReference type="PROSITE-ProRule" id="PRU01248"/>
    </source>
</evidence>
<feature type="domain" description="Tyr recombinase" evidence="10">
    <location>
        <begin position="114"/>
        <end position="309"/>
    </location>
</feature>
<evidence type="ECO:0000256" key="2">
    <source>
        <dbReference type="ARBA" id="ARBA00022490"/>
    </source>
</evidence>
<keyword evidence="8" id="KW-0131">Cell cycle</keyword>
<dbReference type="AlphaFoldDB" id="A0AA37F8F5"/>
<evidence type="ECO:0000313" key="13">
    <source>
        <dbReference type="Proteomes" id="UP000627984"/>
    </source>
</evidence>
<dbReference type="InterPro" id="IPR004107">
    <property type="entry name" value="Integrase_SAM-like_N"/>
</dbReference>
<evidence type="ECO:0000256" key="7">
    <source>
        <dbReference type="ARBA" id="ARBA00023172"/>
    </source>
</evidence>
<dbReference type="InterPro" id="IPR050090">
    <property type="entry name" value="Tyrosine_recombinase_XerCD"/>
</dbReference>
<dbReference type="InterPro" id="IPR011010">
    <property type="entry name" value="DNA_brk_join_enz"/>
</dbReference>
<evidence type="ECO:0000256" key="6">
    <source>
        <dbReference type="ARBA" id="ARBA00023125"/>
    </source>
</evidence>
<reference evidence="12" key="1">
    <citation type="journal article" date="2014" name="Int. J. Syst. Evol. Microbiol.">
        <title>Complete genome sequence of Corynebacterium casei LMG S-19264T (=DSM 44701T), isolated from a smear-ripened cheese.</title>
        <authorList>
            <consortium name="US DOE Joint Genome Institute (JGI-PGF)"/>
            <person name="Walter F."/>
            <person name="Albersmeier A."/>
            <person name="Kalinowski J."/>
            <person name="Ruckert C."/>
        </authorList>
    </citation>
    <scope>NUCLEOTIDE SEQUENCE</scope>
    <source>
        <strain evidence="12">JCM 3093</strain>
    </source>
</reference>
<dbReference type="PROSITE" id="PS51898">
    <property type="entry name" value="TYR_RECOMBINASE"/>
    <property type="match status" value="1"/>
</dbReference>
<dbReference type="EMBL" id="BMQD01000039">
    <property type="protein sequence ID" value="GGK97643.1"/>
    <property type="molecule type" value="Genomic_DNA"/>
</dbReference>
<dbReference type="Proteomes" id="UP000627984">
    <property type="component" value="Unassembled WGS sequence"/>
</dbReference>
<reference evidence="12" key="2">
    <citation type="submission" date="2022-09" db="EMBL/GenBank/DDBJ databases">
        <authorList>
            <person name="Sun Q."/>
            <person name="Ohkuma M."/>
        </authorList>
    </citation>
    <scope>NUCLEOTIDE SEQUENCE</scope>
    <source>
        <strain evidence="12">JCM 3093</strain>
    </source>
</reference>
<keyword evidence="6 9" id="KW-0238">DNA-binding</keyword>
<keyword evidence="3" id="KW-0132">Cell division</keyword>
<keyword evidence="2" id="KW-0963">Cytoplasm</keyword>
<dbReference type="GO" id="GO:0015074">
    <property type="term" value="P:DNA integration"/>
    <property type="evidence" value="ECO:0007669"/>
    <property type="project" value="UniProtKB-KW"/>
</dbReference>
<keyword evidence="4" id="KW-0159">Chromosome partition</keyword>
<dbReference type="Gene3D" id="1.10.443.10">
    <property type="entry name" value="Intergrase catalytic core"/>
    <property type="match status" value="1"/>
</dbReference>
<dbReference type="InterPro" id="IPR010998">
    <property type="entry name" value="Integrase_recombinase_N"/>
</dbReference>
<evidence type="ECO:0000259" key="11">
    <source>
        <dbReference type="PROSITE" id="PS51900"/>
    </source>
</evidence>